<dbReference type="GO" id="GO:0005886">
    <property type="term" value="C:plasma membrane"/>
    <property type="evidence" value="ECO:0007669"/>
    <property type="project" value="UniProtKB-SubCell"/>
</dbReference>
<evidence type="ECO:0000256" key="2">
    <source>
        <dbReference type="ARBA" id="ARBA00007776"/>
    </source>
</evidence>
<evidence type="ECO:0000256" key="3">
    <source>
        <dbReference type="ARBA" id="ARBA00022475"/>
    </source>
</evidence>
<dbReference type="OrthoDB" id="1132160at2"/>
<accession>A0A6N6M9V0</accession>
<dbReference type="RefSeq" id="WP_151168681.1">
    <property type="nucleotide sequence ID" value="NZ_WACR01000007.1"/>
</dbReference>
<keyword evidence="6 8" id="KW-1133">Transmembrane helix</keyword>
<keyword evidence="3" id="KW-1003">Cell membrane</keyword>
<proteinExistence type="inferred from homology"/>
<dbReference type="EMBL" id="WACR01000007">
    <property type="protein sequence ID" value="KAB1063836.1"/>
    <property type="molecule type" value="Genomic_DNA"/>
</dbReference>
<comment type="subcellular location">
    <subcellularLocation>
        <location evidence="1">Cell membrane</location>
        <topology evidence="1">Multi-pass membrane protein</topology>
    </subcellularLocation>
</comment>
<evidence type="ECO:0000256" key="8">
    <source>
        <dbReference type="SAM" id="Phobius"/>
    </source>
</evidence>
<feature type="transmembrane region" description="Helical" evidence="8">
    <location>
        <begin position="113"/>
        <end position="132"/>
    </location>
</feature>
<evidence type="ECO:0000256" key="5">
    <source>
        <dbReference type="ARBA" id="ARBA00022960"/>
    </source>
</evidence>
<keyword evidence="4 8" id="KW-0812">Transmembrane</keyword>
<name>A0A6N6M9V0_9FLAO</name>
<comment type="caution">
    <text evidence="9">The sequence shown here is derived from an EMBL/GenBank/DDBJ whole genome shotgun (WGS) entry which is preliminary data.</text>
</comment>
<reference evidence="9 10" key="1">
    <citation type="submission" date="2019-09" db="EMBL/GenBank/DDBJ databases">
        <title>Genomes of Cryomorphaceae.</title>
        <authorList>
            <person name="Bowman J.P."/>
        </authorList>
    </citation>
    <scope>NUCLEOTIDE SEQUENCE [LARGE SCALE GENOMIC DNA]</scope>
    <source>
        <strain evidence="9 10">KCTC 52047</strain>
    </source>
</reference>
<keyword evidence="5" id="KW-0133">Cell shape</keyword>
<evidence type="ECO:0000256" key="4">
    <source>
        <dbReference type="ARBA" id="ARBA00022692"/>
    </source>
</evidence>
<dbReference type="InterPro" id="IPR007227">
    <property type="entry name" value="Cell_shape_determining_MreD"/>
</dbReference>
<evidence type="ECO:0000313" key="10">
    <source>
        <dbReference type="Proteomes" id="UP000435357"/>
    </source>
</evidence>
<dbReference type="NCBIfam" id="TIGR03426">
    <property type="entry name" value="shape_MreD"/>
    <property type="match status" value="1"/>
</dbReference>
<keyword evidence="10" id="KW-1185">Reference proteome</keyword>
<dbReference type="GO" id="GO:0008360">
    <property type="term" value="P:regulation of cell shape"/>
    <property type="evidence" value="ECO:0007669"/>
    <property type="project" value="UniProtKB-KW"/>
</dbReference>
<evidence type="ECO:0000256" key="1">
    <source>
        <dbReference type="ARBA" id="ARBA00004651"/>
    </source>
</evidence>
<dbReference type="Proteomes" id="UP000435357">
    <property type="component" value="Unassembled WGS sequence"/>
</dbReference>
<organism evidence="9 10">
    <name type="scientific">Salibacter halophilus</name>
    <dbReference type="NCBI Taxonomy" id="1803916"/>
    <lineage>
        <taxon>Bacteria</taxon>
        <taxon>Pseudomonadati</taxon>
        <taxon>Bacteroidota</taxon>
        <taxon>Flavobacteriia</taxon>
        <taxon>Flavobacteriales</taxon>
        <taxon>Salibacteraceae</taxon>
        <taxon>Salibacter</taxon>
    </lineage>
</organism>
<evidence type="ECO:0000256" key="6">
    <source>
        <dbReference type="ARBA" id="ARBA00022989"/>
    </source>
</evidence>
<gene>
    <name evidence="9" type="primary">mreD</name>
    <name evidence="9" type="ORF">F3059_09720</name>
</gene>
<sequence length="173" mass="19823">MFRIVAQNIIRFVLLVLLQILVLNNIQLGGLINPYAYVLVILSLPIETPRWLTLLIGVVLGLSIDVFTRTLGMHMTATIFLAFLRPVVLQYMAPRDGYEYGTTASIRDHGYLWYLTYAGILILLHHLFLFFVEAFEFENFFRTGLKAILSSLVTLVLVVILQMFTVNRKQSQI</sequence>
<dbReference type="AlphaFoldDB" id="A0A6N6M9V0"/>
<feature type="transmembrane region" description="Helical" evidence="8">
    <location>
        <begin position="51"/>
        <end position="68"/>
    </location>
</feature>
<comment type="similarity">
    <text evidence="2">Belongs to the MreD family.</text>
</comment>
<evidence type="ECO:0000256" key="7">
    <source>
        <dbReference type="ARBA" id="ARBA00023136"/>
    </source>
</evidence>
<protein>
    <submittedName>
        <fullName evidence="9">Rod shape-determining protein MreD</fullName>
    </submittedName>
</protein>
<feature type="transmembrane region" description="Helical" evidence="8">
    <location>
        <begin position="144"/>
        <end position="164"/>
    </location>
</feature>
<keyword evidence="7 8" id="KW-0472">Membrane</keyword>
<feature type="transmembrane region" description="Helical" evidence="8">
    <location>
        <begin position="12"/>
        <end position="31"/>
    </location>
</feature>
<evidence type="ECO:0000313" key="9">
    <source>
        <dbReference type="EMBL" id="KAB1063836.1"/>
    </source>
</evidence>